<evidence type="ECO:0000259" key="11">
    <source>
        <dbReference type="PROSITE" id="PS51762"/>
    </source>
</evidence>
<dbReference type="GO" id="GO:0005886">
    <property type="term" value="C:plasma membrane"/>
    <property type="evidence" value="ECO:0007669"/>
    <property type="project" value="TreeGrafter"/>
</dbReference>
<dbReference type="GO" id="GO:0015926">
    <property type="term" value="F:glucosidase activity"/>
    <property type="evidence" value="ECO:0007669"/>
    <property type="project" value="TreeGrafter"/>
</dbReference>
<feature type="transmembrane region" description="Helical" evidence="10">
    <location>
        <begin position="207"/>
        <end position="230"/>
    </location>
</feature>
<proteinExistence type="inferred from homology"/>
<evidence type="ECO:0000256" key="1">
    <source>
        <dbReference type="ARBA" id="ARBA00004606"/>
    </source>
</evidence>
<dbReference type="HOGENOM" id="CLU_010811_4_3_1"/>
<keyword evidence="7" id="KW-0325">Glycoprotein</keyword>
<evidence type="ECO:0000256" key="5">
    <source>
        <dbReference type="ARBA" id="ARBA00022989"/>
    </source>
</evidence>
<accession>A0A0C3CIC5</accession>
<feature type="compositionally biased region" description="Polar residues" evidence="9">
    <location>
        <begin position="16"/>
        <end position="31"/>
    </location>
</feature>
<dbReference type="PANTHER" id="PTHR31361:SF15">
    <property type="entry name" value="GH16 DOMAIN-CONTAINING PROTEIN"/>
    <property type="match status" value="1"/>
</dbReference>
<dbReference type="AlphaFoldDB" id="A0A0C3CIC5"/>
<feature type="region of interest" description="Disordered" evidence="9">
    <location>
        <begin position="1"/>
        <end position="104"/>
    </location>
</feature>
<dbReference type="PANTHER" id="PTHR31361">
    <property type="entry name" value="BETA-GLUCAN SYNTHESIS-ASSOCIATED PROTEIN KRE6-RELATED"/>
    <property type="match status" value="1"/>
</dbReference>
<dbReference type="Gene3D" id="2.60.120.200">
    <property type="match status" value="2"/>
</dbReference>
<keyword evidence="3 10" id="KW-0812">Transmembrane</keyword>
<evidence type="ECO:0000313" key="13">
    <source>
        <dbReference type="Proteomes" id="UP000053424"/>
    </source>
</evidence>
<dbReference type="InterPro" id="IPR000757">
    <property type="entry name" value="Beta-glucanase-like"/>
</dbReference>
<dbReference type="PROSITE" id="PS51762">
    <property type="entry name" value="GH16_2"/>
    <property type="match status" value="1"/>
</dbReference>
<keyword evidence="5 10" id="KW-1133">Transmembrane helix</keyword>
<dbReference type="GO" id="GO:0005789">
    <property type="term" value="C:endoplasmic reticulum membrane"/>
    <property type="evidence" value="ECO:0007669"/>
    <property type="project" value="TreeGrafter"/>
</dbReference>
<evidence type="ECO:0000256" key="8">
    <source>
        <dbReference type="ARBA" id="ARBA00023316"/>
    </source>
</evidence>
<evidence type="ECO:0000313" key="12">
    <source>
        <dbReference type="EMBL" id="KIM43366.1"/>
    </source>
</evidence>
<dbReference type="GO" id="GO:0006078">
    <property type="term" value="P:(1-&gt;6)-beta-D-glucan biosynthetic process"/>
    <property type="evidence" value="ECO:0007669"/>
    <property type="project" value="TreeGrafter"/>
</dbReference>
<keyword evidence="8" id="KW-0961">Cell wall biogenesis/degradation</keyword>
<keyword evidence="6 10" id="KW-0472">Membrane</keyword>
<feature type="compositionally biased region" description="Polar residues" evidence="9">
    <location>
        <begin position="137"/>
        <end position="154"/>
    </location>
</feature>
<dbReference type="SUPFAM" id="SSF49899">
    <property type="entry name" value="Concanavalin A-like lectins/glucanases"/>
    <property type="match status" value="1"/>
</dbReference>
<feature type="compositionally biased region" description="Low complexity" evidence="9">
    <location>
        <begin position="32"/>
        <end position="78"/>
    </location>
</feature>
<feature type="region of interest" description="Disordered" evidence="9">
    <location>
        <begin position="137"/>
        <end position="181"/>
    </location>
</feature>
<dbReference type="InterPro" id="IPR013320">
    <property type="entry name" value="ConA-like_dom_sf"/>
</dbReference>
<evidence type="ECO:0000256" key="10">
    <source>
        <dbReference type="SAM" id="Phobius"/>
    </source>
</evidence>
<evidence type="ECO:0000256" key="3">
    <source>
        <dbReference type="ARBA" id="ARBA00022692"/>
    </source>
</evidence>
<dbReference type="FunFam" id="2.60.120.200:FF:000135">
    <property type="entry name" value="Related to KRE6-glucan synthase subunit"/>
    <property type="match status" value="1"/>
</dbReference>
<dbReference type="InterPro" id="IPR005629">
    <property type="entry name" value="Skn1/Kre6/Sbg1"/>
</dbReference>
<comment type="subcellular location">
    <subcellularLocation>
        <location evidence="1">Membrane</location>
        <topology evidence="1">Single-pass type II membrane protein</topology>
    </subcellularLocation>
</comment>
<reference evidence="13" key="2">
    <citation type="submission" date="2015-01" db="EMBL/GenBank/DDBJ databases">
        <title>Evolutionary Origins and Diversification of the Mycorrhizal Mutualists.</title>
        <authorList>
            <consortium name="DOE Joint Genome Institute"/>
            <consortium name="Mycorrhizal Genomics Consortium"/>
            <person name="Kohler A."/>
            <person name="Kuo A."/>
            <person name="Nagy L.G."/>
            <person name="Floudas D."/>
            <person name="Copeland A."/>
            <person name="Barry K.W."/>
            <person name="Cichocki N."/>
            <person name="Veneault-Fourrey C."/>
            <person name="LaButti K."/>
            <person name="Lindquist E.A."/>
            <person name="Lipzen A."/>
            <person name="Lundell T."/>
            <person name="Morin E."/>
            <person name="Murat C."/>
            <person name="Riley R."/>
            <person name="Ohm R."/>
            <person name="Sun H."/>
            <person name="Tunlid A."/>
            <person name="Henrissat B."/>
            <person name="Grigoriev I.V."/>
            <person name="Hibbett D.S."/>
            <person name="Martin F."/>
        </authorList>
    </citation>
    <scope>NUCLEOTIDE SEQUENCE [LARGE SCALE GENOMIC DNA]</scope>
    <source>
        <strain evidence="13">h7</strain>
    </source>
</reference>
<name>A0A0C3CIC5_HEBCY</name>
<protein>
    <submittedName>
        <fullName evidence="12">Glycoside hydrolase family 16 protein</fullName>
    </submittedName>
</protein>
<dbReference type="Proteomes" id="UP000053424">
    <property type="component" value="Unassembled WGS sequence"/>
</dbReference>
<feature type="domain" description="GH16" evidence="11">
    <location>
        <begin position="231"/>
        <end position="640"/>
    </location>
</feature>
<reference evidence="12 13" key="1">
    <citation type="submission" date="2014-04" db="EMBL/GenBank/DDBJ databases">
        <authorList>
            <consortium name="DOE Joint Genome Institute"/>
            <person name="Kuo A."/>
            <person name="Gay G."/>
            <person name="Dore J."/>
            <person name="Kohler A."/>
            <person name="Nagy L.G."/>
            <person name="Floudas D."/>
            <person name="Copeland A."/>
            <person name="Barry K.W."/>
            <person name="Cichocki N."/>
            <person name="Veneault-Fourrey C."/>
            <person name="LaButti K."/>
            <person name="Lindquist E.A."/>
            <person name="Lipzen A."/>
            <person name="Lundell T."/>
            <person name="Morin E."/>
            <person name="Murat C."/>
            <person name="Sun H."/>
            <person name="Tunlid A."/>
            <person name="Henrissat B."/>
            <person name="Grigoriev I.V."/>
            <person name="Hibbett D.S."/>
            <person name="Martin F."/>
            <person name="Nordberg H.P."/>
            <person name="Cantor M.N."/>
            <person name="Hua S.X."/>
        </authorList>
    </citation>
    <scope>NUCLEOTIDE SEQUENCE [LARGE SCALE GENOMIC DNA]</scope>
    <source>
        <strain evidence="13">h7</strain>
    </source>
</reference>
<evidence type="ECO:0000256" key="4">
    <source>
        <dbReference type="ARBA" id="ARBA00022968"/>
    </source>
</evidence>
<organism evidence="12 13">
    <name type="scientific">Hebeloma cylindrosporum</name>
    <dbReference type="NCBI Taxonomy" id="76867"/>
    <lineage>
        <taxon>Eukaryota</taxon>
        <taxon>Fungi</taxon>
        <taxon>Dikarya</taxon>
        <taxon>Basidiomycota</taxon>
        <taxon>Agaricomycotina</taxon>
        <taxon>Agaricomycetes</taxon>
        <taxon>Agaricomycetidae</taxon>
        <taxon>Agaricales</taxon>
        <taxon>Agaricineae</taxon>
        <taxon>Hymenogastraceae</taxon>
        <taxon>Hebeloma</taxon>
    </lineage>
</organism>
<evidence type="ECO:0000256" key="2">
    <source>
        <dbReference type="ARBA" id="ARBA00010962"/>
    </source>
</evidence>
<evidence type="ECO:0000256" key="7">
    <source>
        <dbReference type="ARBA" id="ARBA00023180"/>
    </source>
</evidence>
<dbReference type="STRING" id="686832.A0A0C3CIC5"/>
<evidence type="ECO:0000256" key="6">
    <source>
        <dbReference type="ARBA" id="ARBA00023136"/>
    </source>
</evidence>
<dbReference type="EMBL" id="KN831776">
    <property type="protein sequence ID" value="KIM43366.1"/>
    <property type="molecule type" value="Genomic_DNA"/>
</dbReference>
<keyword evidence="13" id="KW-1185">Reference proteome</keyword>
<dbReference type="FunFam" id="2.60.120.200:FF:000140">
    <property type="entry name" value="Beta-glucan synthesis-associated protein"/>
    <property type="match status" value="1"/>
</dbReference>
<gene>
    <name evidence="12" type="ORF">M413DRAFT_444193</name>
</gene>
<keyword evidence="4" id="KW-0735">Signal-anchor</keyword>
<dbReference type="Pfam" id="PF03935">
    <property type="entry name" value="SKN1_KRE6_Sbg1"/>
    <property type="match status" value="1"/>
</dbReference>
<dbReference type="OrthoDB" id="412647at2759"/>
<sequence length="690" mass="75615">MSRPTRRQVQQPTPQYASVPTQSPTRANSYTSYQSQRPQPGYQPQPVYQQPQPVYHPSQPVYQTQQQQPVYQQQQKQQPHIGGPRPVRSASVNSRHSSRGHNGRNAIAMGVATGNIGAGYGPYSYHPASAKEAGVNGTTTRFSTAPSSENSLATHSREKAPPPQPAAPTTTTIPQSLWDRDPDIDDALHNPDPRGDSNFTLFSWRGWVNASAIVLLIASLITLFIGYPVMYHYTHLPPRIVGWNVGGINGSGQIPVLPNIPGLIDKETPSSVLTRQGSDGKLYDLVFSDEFNTDGRTFYPGDDPYWEAVDLHYWPTGDSEWYDPSAVTTANGKLVITMTEQRVHDLNFQSGMLSSWNKFCFTTGYVEVSVSLPGSPNVPGLWPGVWTLGNLGRAGYGATTEGMWPYSYDTCDAGTFPGQIGKDGQPASAATGGLGDGILSAQPGQKLSACTCPGSDHPGPSVSVGRGVPEVDILEARIDTDRMQGEVSQSFQCAPYDLKYNWNNDTSATTIYNSDITAINGYKGGPFQQAVSTVTLIEDEFYGGNAFSTFAYELWSDPKNRDDGYITWYSNDVKTWTITSATVGPNTGAAIGQRLISEEPMYVILNLAIANSFQLPDFKHLVFPAKMYVDYVRVYQRRGTKNGVTCNPPNRPTSDYITRHINAYTNANLTTWAQANQTFPRNSKYEGCSD</sequence>
<keyword evidence="12" id="KW-0378">Hydrolase</keyword>
<dbReference type="CDD" id="cd02180">
    <property type="entry name" value="GH16_fungal_KRE6_glucanase"/>
    <property type="match status" value="1"/>
</dbReference>
<evidence type="ECO:0000256" key="9">
    <source>
        <dbReference type="SAM" id="MobiDB-lite"/>
    </source>
</evidence>
<comment type="similarity">
    <text evidence="2">Belongs to the SKN1/KRE6 family.</text>
</comment>
<dbReference type="GO" id="GO:0031505">
    <property type="term" value="P:fungal-type cell wall organization"/>
    <property type="evidence" value="ECO:0007669"/>
    <property type="project" value="UniProtKB-ARBA"/>
</dbReference>